<dbReference type="Proteomes" id="UP001318860">
    <property type="component" value="Unassembled WGS sequence"/>
</dbReference>
<feature type="transmembrane region" description="Helical" evidence="1">
    <location>
        <begin position="145"/>
        <end position="169"/>
    </location>
</feature>
<feature type="transmembrane region" description="Helical" evidence="1">
    <location>
        <begin position="274"/>
        <end position="296"/>
    </location>
</feature>
<keyword evidence="1" id="KW-0812">Transmembrane</keyword>
<name>A0ABR0WND3_REHGL</name>
<evidence type="ECO:0000313" key="3">
    <source>
        <dbReference type="Proteomes" id="UP001318860"/>
    </source>
</evidence>
<feature type="transmembrane region" description="Helical" evidence="1">
    <location>
        <begin position="20"/>
        <end position="41"/>
    </location>
</feature>
<feature type="transmembrane region" description="Helical" evidence="1">
    <location>
        <begin position="229"/>
        <end position="254"/>
    </location>
</feature>
<dbReference type="PANTHER" id="PTHR35307">
    <property type="entry name" value="PROTEIN, PUTATIVE-RELATED"/>
    <property type="match status" value="1"/>
</dbReference>
<keyword evidence="1" id="KW-0472">Membrane</keyword>
<feature type="transmembrane region" description="Helical" evidence="1">
    <location>
        <begin position="350"/>
        <end position="383"/>
    </location>
</feature>
<protein>
    <recommendedName>
        <fullName evidence="4">Transmembrane protein</fullName>
    </recommendedName>
</protein>
<keyword evidence="1" id="KW-1133">Transmembrane helix</keyword>
<feature type="transmembrane region" description="Helical" evidence="1">
    <location>
        <begin position="84"/>
        <end position="101"/>
    </location>
</feature>
<gene>
    <name evidence="2" type="ORF">DH2020_019295</name>
</gene>
<accession>A0ABR0WND3</accession>
<reference evidence="2 3" key="1">
    <citation type="journal article" date="2021" name="Comput. Struct. Biotechnol. J.">
        <title>De novo genome assembly of the potent medicinal plant Rehmannia glutinosa using nanopore technology.</title>
        <authorList>
            <person name="Ma L."/>
            <person name="Dong C."/>
            <person name="Song C."/>
            <person name="Wang X."/>
            <person name="Zheng X."/>
            <person name="Niu Y."/>
            <person name="Chen S."/>
            <person name="Feng W."/>
        </authorList>
    </citation>
    <scope>NUCLEOTIDE SEQUENCE [LARGE SCALE GENOMIC DNA]</scope>
    <source>
        <strain evidence="2">DH-2019</strain>
    </source>
</reference>
<feature type="transmembrane region" description="Helical" evidence="1">
    <location>
        <begin position="113"/>
        <end position="133"/>
    </location>
</feature>
<dbReference type="EMBL" id="JABTTQ020000010">
    <property type="protein sequence ID" value="KAK6148383.1"/>
    <property type="molecule type" value="Genomic_DNA"/>
</dbReference>
<evidence type="ECO:0000256" key="1">
    <source>
        <dbReference type="SAM" id="Phobius"/>
    </source>
</evidence>
<organism evidence="2 3">
    <name type="scientific">Rehmannia glutinosa</name>
    <name type="common">Chinese foxglove</name>
    <dbReference type="NCBI Taxonomy" id="99300"/>
    <lineage>
        <taxon>Eukaryota</taxon>
        <taxon>Viridiplantae</taxon>
        <taxon>Streptophyta</taxon>
        <taxon>Embryophyta</taxon>
        <taxon>Tracheophyta</taxon>
        <taxon>Spermatophyta</taxon>
        <taxon>Magnoliopsida</taxon>
        <taxon>eudicotyledons</taxon>
        <taxon>Gunneridae</taxon>
        <taxon>Pentapetalae</taxon>
        <taxon>asterids</taxon>
        <taxon>lamiids</taxon>
        <taxon>Lamiales</taxon>
        <taxon>Orobanchaceae</taxon>
        <taxon>Rehmannieae</taxon>
        <taxon>Rehmannia</taxon>
    </lineage>
</organism>
<dbReference type="PANTHER" id="PTHR35307:SF3">
    <property type="entry name" value="DUF4220 DOMAIN-CONTAINING PROTEIN"/>
    <property type="match status" value="1"/>
</dbReference>
<evidence type="ECO:0000313" key="2">
    <source>
        <dbReference type="EMBL" id="KAK6148383.1"/>
    </source>
</evidence>
<sequence length="735" mass="83123">MDGYDSIVQEKLDAVMPWIGMYIASASAVCTLAMAADLLYGFKRKKLWFPCKYFSLSATSLTLLAVAMKIPMDLNTNMLHSADLLAKLGSLVFMSTAMANFMSSLGSMNDKELLANIVALGILVITIVANVLIQHIQLRQIPKYVGVVLLPTISVMLLLVTFVSLAITIPTTKRSLESKYQEKHRVALAEEEVVQRRESISFKNQRRKMMKYWVMAETSNPQFVMARSVVCTTSTLIPLLPAIMLATSHIKLIMWFKDLSFGTAASVYGGYTRWIIVIQSIGVVVGTIAPTLRWFIDVGFKYSTTNYYNVRDEFRIETYWIQTLVDWRDNFSSLQIRQDKCTKYLHDAKWFILTFCIGVQILIVLISKLVVFICALLMSPFFLCFGRINKFLMWLLSKVMTSDNNGNDQLGDDTDINLTSYLLLLEGEAELPRRILKDIVRRADNTIQAGLKKQPQCLINLLTKFVGFNGVGEFDSNQIPSLHSYEPPNCWTLPVVTLTTIAVALPNIAKDKKDQLVSSVSEGLSLAKIVEKTFNTNAQLWNIKKAADVSWVRVALCRNWLDMDLRKTSLKVKTSKEVLQKLSNKAGRTIMEFKREVKDAYMENPLYWPVKVVAANSMYRVSRTILLSCEAENEVTDDGLFEGISVMIADILAACLTNLAHVITTMCHRNAIEKREESVQEAFLLLGKTEQILELLQQREWPSLDHDKATYIDEWRAFFCPGGDDDPAVQLQVII</sequence>
<evidence type="ECO:0008006" key="4">
    <source>
        <dbReference type="Google" id="ProtNLM"/>
    </source>
</evidence>
<feature type="transmembrane region" description="Helical" evidence="1">
    <location>
        <begin position="53"/>
        <end position="72"/>
    </location>
</feature>
<proteinExistence type="predicted"/>
<comment type="caution">
    <text evidence="2">The sequence shown here is derived from an EMBL/GenBank/DDBJ whole genome shotgun (WGS) entry which is preliminary data.</text>
</comment>
<keyword evidence="3" id="KW-1185">Reference proteome</keyword>